<evidence type="ECO:0000259" key="2">
    <source>
        <dbReference type="Pfam" id="PF11788"/>
    </source>
</evidence>
<dbReference type="PANTHER" id="PTHR13124">
    <property type="entry name" value="39S RIBOSOMAL PROTEIN L46, MITOCHONDRIAL PRECURSOR-RELATED"/>
    <property type="match status" value="1"/>
</dbReference>
<keyword evidence="4" id="KW-1185">Reference proteome</keyword>
<dbReference type="GO" id="GO:0003735">
    <property type="term" value="F:structural constituent of ribosome"/>
    <property type="evidence" value="ECO:0007669"/>
    <property type="project" value="InterPro"/>
</dbReference>
<dbReference type="SUPFAM" id="SSF55811">
    <property type="entry name" value="Nudix"/>
    <property type="match status" value="1"/>
</dbReference>
<accession>A0A238BXK8</accession>
<organism evidence="3 4">
    <name type="scientific">Onchocerca flexuosa</name>
    <dbReference type="NCBI Taxonomy" id="387005"/>
    <lineage>
        <taxon>Eukaryota</taxon>
        <taxon>Metazoa</taxon>
        <taxon>Ecdysozoa</taxon>
        <taxon>Nematoda</taxon>
        <taxon>Chromadorea</taxon>
        <taxon>Rhabditida</taxon>
        <taxon>Spirurina</taxon>
        <taxon>Spiruromorpha</taxon>
        <taxon>Filarioidea</taxon>
        <taxon>Onchocercidae</taxon>
        <taxon>Onchocerca</taxon>
    </lineage>
</organism>
<feature type="domain" description="Large ribosomal subunit protein mL46 N-terminal" evidence="2">
    <location>
        <begin position="45"/>
        <end position="133"/>
    </location>
</feature>
<evidence type="ECO:0000313" key="4">
    <source>
        <dbReference type="Proteomes" id="UP000242913"/>
    </source>
</evidence>
<protein>
    <recommendedName>
        <fullName evidence="1">39S ribosomal protein L46, mitochondrial</fullName>
    </recommendedName>
</protein>
<proteinExistence type="predicted"/>
<dbReference type="Pfam" id="PF11788">
    <property type="entry name" value="MRP-L46"/>
    <property type="match status" value="1"/>
</dbReference>
<dbReference type="Gene3D" id="3.90.79.10">
    <property type="entry name" value="Nucleoside Triphosphate Pyrophosphohydrolase"/>
    <property type="match status" value="1"/>
</dbReference>
<evidence type="ECO:0000256" key="1">
    <source>
        <dbReference type="ARBA" id="ARBA00035534"/>
    </source>
</evidence>
<reference evidence="3 4" key="1">
    <citation type="submission" date="2015-12" db="EMBL/GenBank/DDBJ databases">
        <title>Draft genome of the nematode, Onchocerca flexuosa.</title>
        <authorList>
            <person name="Mitreva M."/>
        </authorList>
    </citation>
    <scope>NUCLEOTIDE SEQUENCE [LARGE SCALE GENOMIC DNA]</scope>
    <source>
        <strain evidence="3">Red Deer</strain>
    </source>
</reference>
<dbReference type="InterPro" id="IPR021757">
    <property type="entry name" value="Ribosomal_mL46_N"/>
</dbReference>
<dbReference type="InterPro" id="IPR015797">
    <property type="entry name" value="NUDIX_hydrolase-like_dom_sf"/>
</dbReference>
<dbReference type="InterPro" id="IPR040008">
    <property type="entry name" value="Ribosomal_mL46"/>
</dbReference>
<dbReference type="GO" id="GO:0005762">
    <property type="term" value="C:mitochondrial large ribosomal subunit"/>
    <property type="evidence" value="ECO:0007669"/>
    <property type="project" value="TreeGrafter"/>
</dbReference>
<sequence length="325" mass="37893">MSFHCGLVWNEWTLELVIIMGHRILHQVLRFHSSMAVSSKCSHVWDIFASVALIRPPIIAPPMLDIEKRYHDLMLQKELENSLRCDFELRQLRDERLLKERERLKMDGERANLQEEIGILASVDEENWRKEADRIRKELGIGDLTKFSKADDRSLERKIDEFLVLIVCQKFGRKDGYHSPWHLPQLRNLPSESLKQTSKRCLKELFSAEMYGKGISNAPFSVYFYNYPAQLRQRLKTQSRGAAIFFFKALYMKRVPLVVNGDEIADYKWVSAEEFVASVKHKISYLRALSTLFPSSLLGKNSFECDKRTGSQKTRLKTDIQMQSS</sequence>
<dbReference type="Proteomes" id="UP000242913">
    <property type="component" value="Unassembled WGS sequence"/>
</dbReference>
<name>A0A238BXK8_9BILA</name>
<dbReference type="PANTHER" id="PTHR13124:SF12">
    <property type="entry name" value="LARGE RIBOSOMAL SUBUNIT PROTEIN ML46"/>
    <property type="match status" value="1"/>
</dbReference>
<dbReference type="OrthoDB" id="410701at2759"/>
<dbReference type="AlphaFoldDB" id="A0A238BXK8"/>
<dbReference type="EMBL" id="KZ269993">
    <property type="protein sequence ID" value="OZC09460.1"/>
    <property type="molecule type" value="Genomic_DNA"/>
</dbReference>
<gene>
    <name evidence="3" type="ORF">X798_03417</name>
</gene>
<evidence type="ECO:0000313" key="3">
    <source>
        <dbReference type="EMBL" id="OZC09460.1"/>
    </source>
</evidence>